<dbReference type="EMBL" id="AHBZ03000012">
    <property type="protein sequence ID" value="KAF7775497.1"/>
    <property type="molecule type" value="Genomic_DNA"/>
</dbReference>
<reference evidence="1" key="2">
    <citation type="submission" date="2015-03" db="EMBL/GenBank/DDBJ databases">
        <title>Genome sequence of Pseudoalteromonas citrea.</title>
        <authorList>
            <person name="Xie B.-B."/>
            <person name="Rong J.-C."/>
            <person name="Qin Q.-L."/>
            <person name="Zhang Y.-Z."/>
        </authorList>
    </citation>
    <scope>NUCLEOTIDE SEQUENCE</scope>
    <source>
        <strain evidence="1">DSM 8771</strain>
    </source>
</reference>
<organism evidence="1 2">
    <name type="scientific">Pseudoalteromonas citrea</name>
    <dbReference type="NCBI Taxonomy" id="43655"/>
    <lineage>
        <taxon>Bacteria</taxon>
        <taxon>Pseudomonadati</taxon>
        <taxon>Pseudomonadota</taxon>
        <taxon>Gammaproteobacteria</taxon>
        <taxon>Alteromonadales</taxon>
        <taxon>Pseudoalteromonadaceae</taxon>
        <taxon>Pseudoalteromonas</taxon>
    </lineage>
</organism>
<accession>A0AAD4FTY9</accession>
<dbReference type="Proteomes" id="UP000016487">
    <property type="component" value="Unassembled WGS sequence"/>
</dbReference>
<protein>
    <submittedName>
        <fullName evidence="1">Uncharacterized protein</fullName>
    </submittedName>
</protein>
<reference evidence="1" key="1">
    <citation type="journal article" date="2012" name="J. Bacteriol.">
        <title>Genome sequences of type strains of seven species of the marine bacterium Pseudoalteromonas.</title>
        <authorList>
            <person name="Xie B.B."/>
            <person name="Shu Y.L."/>
            <person name="Qin Q.L."/>
            <person name="Rong J.C."/>
            <person name="Zhang X.Y."/>
            <person name="Chen X.L."/>
            <person name="Shi M."/>
            <person name="He H.L."/>
            <person name="Zhou B.C."/>
            <person name="Zhang Y.Z."/>
        </authorList>
    </citation>
    <scope>NUCLEOTIDE SEQUENCE</scope>
    <source>
        <strain evidence="1">DSM 8771</strain>
    </source>
</reference>
<sequence length="53" mass="5745">MEGLKVVSIVTPAPDLCQEEKSKVLEGGELNCLVHLLRRKDKQVITANLSGLA</sequence>
<gene>
    <name evidence="1" type="ORF">PCIT_a1699</name>
</gene>
<dbReference type="RefSeq" id="WP_157592884.1">
    <property type="nucleotide sequence ID" value="NZ_AHBZ03000012.1"/>
</dbReference>
<dbReference type="AlphaFoldDB" id="A0AAD4FTY9"/>
<comment type="caution">
    <text evidence="1">The sequence shown here is derived from an EMBL/GenBank/DDBJ whole genome shotgun (WGS) entry which is preliminary data.</text>
</comment>
<name>A0AAD4FTY9_9GAMM</name>
<evidence type="ECO:0000313" key="2">
    <source>
        <dbReference type="Proteomes" id="UP000016487"/>
    </source>
</evidence>
<evidence type="ECO:0000313" key="1">
    <source>
        <dbReference type="EMBL" id="KAF7775497.1"/>
    </source>
</evidence>
<proteinExistence type="predicted"/>